<gene>
    <name evidence="4" type="ORF">SCF082_LOCUS17004</name>
</gene>
<dbReference type="Pfam" id="PF01852">
    <property type="entry name" value="START"/>
    <property type="match status" value="1"/>
</dbReference>
<keyword evidence="2" id="KW-0812">Transmembrane</keyword>
<organism evidence="4 5">
    <name type="scientific">Durusdinium trenchii</name>
    <dbReference type="NCBI Taxonomy" id="1381693"/>
    <lineage>
        <taxon>Eukaryota</taxon>
        <taxon>Sar</taxon>
        <taxon>Alveolata</taxon>
        <taxon>Dinophyceae</taxon>
        <taxon>Suessiales</taxon>
        <taxon>Symbiodiniaceae</taxon>
        <taxon>Durusdinium</taxon>
    </lineage>
</organism>
<feature type="compositionally biased region" description="Basic and acidic residues" evidence="1">
    <location>
        <begin position="386"/>
        <end position="397"/>
    </location>
</feature>
<reference evidence="4 5" key="1">
    <citation type="submission" date="2024-02" db="EMBL/GenBank/DDBJ databases">
        <authorList>
            <person name="Chen Y."/>
            <person name="Shah S."/>
            <person name="Dougan E. K."/>
            <person name="Thang M."/>
            <person name="Chan C."/>
        </authorList>
    </citation>
    <scope>NUCLEOTIDE SEQUENCE [LARGE SCALE GENOMIC DNA]</scope>
</reference>
<feature type="transmembrane region" description="Helical" evidence="2">
    <location>
        <begin position="147"/>
        <end position="166"/>
    </location>
</feature>
<feature type="region of interest" description="Disordered" evidence="1">
    <location>
        <begin position="366"/>
        <end position="397"/>
    </location>
</feature>
<dbReference type="Proteomes" id="UP001642464">
    <property type="component" value="Unassembled WGS sequence"/>
</dbReference>
<comment type="caution">
    <text evidence="4">The sequence shown here is derived from an EMBL/GenBank/DDBJ whole genome shotgun (WGS) entry which is preliminary data.</text>
</comment>
<dbReference type="EMBL" id="CAXAMM010011113">
    <property type="protein sequence ID" value="CAK9025263.1"/>
    <property type="molecule type" value="Genomic_DNA"/>
</dbReference>
<evidence type="ECO:0000313" key="4">
    <source>
        <dbReference type="EMBL" id="CAK9025263.1"/>
    </source>
</evidence>
<evidence type="ECO:0000256" key="1">
    <source>
        <dbReference type="SAM" id="MobiDB-lite"/>
    </source>
</evidence>
<keyword evidence="5" id="KW-1185">Reference proteome</keyword>
<sequence>MTNRPPAIDIDLEAEETSPLKVEINLQELLKEYGKRLEKIEQWQLQQDGRLDTLPAPAESRKSIRPTSPGSRMGRVSTKEHLGLTAEANPALLRSISRSGEVKDEPIAEVDGNHPFSQMWLNSKLQKKEIFDQDLLQSIYDKSIQRVRNKAAVFGGGLMAILSMPFGPIGMAAGGIFGALVGMLVGTCLDRRRHHRNIQQSELEMRRLKSLVRWSAERFADDDPAAAVQHMEMVVLEFRPIADIAMASKNARRTLQLLDSWASRRSMMRQVWVYMDNILMNWKNLTQAEFFRSMQVLQTLLIMYRCSNRVLAEPEENFVLRVERLLANNSVRYILQQQQMTKQPEGAGVMESMLYADARRGRASQLEGQDADHGLGIRPGVSMSEVSDKRSDTSEKRLDETRRVLKAPFFKSWEDFMDFDNNYKHKIPITQSDFMLLLEKESQNMQGWDMCVDRKEIKVAKTIQTDGSGCLFLRAWSTLPDAELPVVFHMFHRCEKRMQWDKSFFEMKVVDEIEGSDILYSVLRVPACSSRDYVQYRRTKVLEDGTILISLRSANHPELPETSKHVRAESFTSGYVMRRYDDGNEKGTKVFLMTCTDVKGIIPKWIINFVAPRKPGEWIDCLKRACLEYQASNPDYESLLKELEPFKEYHSFDFEDMDATVTHGKSGNEEATRILL</sequence>
<dbReference type="SMART" id="SM00234">
    <property type="entry name" value="START"/>
    <property type="match status" value="1"/>
</dbReference>
<evidence type="ECO:0000313" key="5">
    <source>
        <dbReference type="Proteomes" id="UP001642464"/>
    </source>
</evidence>
<dbReference type="PANTHER" id="PTHR19308">
    <property type="entry name" value="PHOSPHATIDYLCHOLINE TRANSFER PROTEIN"/>
    <property type="match status" value="1"/>
</dbReference>
<dbReference type="PANTHER" id="PTHR19308:SF14">
    <property type="entry name" value="START DOMAIN-CONTAINING PROTEIN"/>
    <property type="match status" value="1"/>
</dbReference>
<name>A0ABP0KG99_9DINO</name>
<feature type="domain" description="START" evidence="3">
    <location>
        <begin position="437"/>
        <end position="631"/>
    </location>
</feature>
<dbReference type="Gene3D" id="3.30.530.20">
    <property type="match status" value="1"/>
</dbReference>
<keyword evidence="2" id="KW-0472">Membrane</keyword>
<dbReference type="InterPro" id="IPR051213">
    <property type="entry name" value="START_lipid_transfer"/>
</dbReference>
<dbReference type="CDD" id="cd00177">
    <property type="entry name" value="START"/>
    <property type="match status" value="1"/>
</dbReference>
<evidence type="ECO:0000259" key="3">
    <source>
        <dbReference type="PROSITE" id="PS50848"/>
    </source>
</evidence>
<feature type="region of interest" description="Disordered" evidence="1">
    <location>
        <begin position="51"/>
        <end position="76"/>
    </location>
</feature>
<evidence type="ECO:0000256" key="2">
    <source>
        <dbReference type="SAM" id="Phobius"/>
    </source>
</evidence>
<dbReference type="InterPro" id="IPR023393">
    <property type="entry name" value="START-like_dom_sf"/>
</dbReference>
<dbReference type="SUPFAM" id="SSF55961">
    <property type="entry name" value="Bet v1-like"/>
    <property type="match status" value="1"/>
</dbReference>
<proteinExistence type="predicted"/>
<dbReference type="PROSITE" id="PS50848">
    <property type="entry name" value="START"/>
    <property type="match status" value="1"/>
</dbReference>
<keyword evidence="2" id="KW-1133">Transmembrane helix</keyword>
<protein>
    <submittedName>
        <fullName evidence="4">Mitochondrial (START domain-containing protein 7) (StARD7)</fullName>
    </submittedName>
</protein>
<accession>A0ABP0KG99</accession>
<dbReference type="InterPro" id="IPR002913">
    <property type="entry name" value="START_lipid-bd_dom"/>
</dbReference>